<accession>A0ACA9QHD5</accession>
<evidence type="ECO:0000313" key="1">
    <source>
        <dbReference type="EMBL" id="CAG8752800.1"/>
    </source>
</evidence>
<evidence type="ECO:0000313" key="2">
    <source>
        <dbReference type="Proteomes" id="UP000789525"/>
    </source>
</evidence>
<dbReference type="EMBL" id="CAJVPT010054123">
    <property type="protein sequence ID" value="CAG8752800.1"/>
    <property type="molecule type" value="Genomic_DNA"/>
</dbReference>
<protein>
    <submittedName>
        <fullName evidence="1">6287_t:CDS:1</fullName>
    </submittedName>
</protein>
<dbReference type="Proteomes" id="UP000789525">
    <property type="component" value="Unassembled WGS sequence"/>
</dbReference>
<reference evidence="1" key="1">
    <citation type="submission" date="2021-06" db="EMBL/GenBank/DDBJ databases">
        <authorList>
            <person name="Kallberg Y."/>
            <person name="Tangrot J."/>
            <person name="Rosling A."/>
        </authorList>
    </citation>
    <scope>NUCLEOTIDE SEQUENCE</scope>
    <source>
        <strain evidence="1">CL356</strain>
    </source>
</reference>
<gene>
    <name evidence="1" type="ORF">ACOLOM_LOCUS12789</name>
</gene>
<comment type="caution">
    <text evidence="1">The sequence shown here is derived from an EMBL/GenBank/DDBJ whole genome shotgun (WGS) entry which is preliminary data.</text>
</comment>
<sequence length="172" mass="19799">MSVAPPLGKDLASVGKRNFIRAFTSSHKKFSDKKTRDAAVKSLRNFLATTAEQPLPKLEMTKLWKAIFYLQQELSSSLADLLFVIPSSHESLQFLRGFWEAIVREWIDKYYLLVRRFVNASFRLLIREKWDVKAMEEYSSIMSGRGGPLYLGYHLADIYNDELNKAMAADPE</sequence>
<feature type="non-terminal residue" evidence="1">
    <location>
        <position position="172"/>
    </location>
</feature>
<keyword evidence="2" id="KW-1185">Reference proteome</keyword>
<proteinExistence type="predicted"/>
<organism evidence="1 2">
    <name type="scientific">Acaulospora colombiana</name>
    <dbReference type="NCBI Taxonomy" id="27376"/>
    <lineage>
        <taxon>Eukaryota</taxon>
        <taxon>Fungi</taxon>
        <taxon>Fungi incertae sedis</taxon>
        <taxon>Mucoromycota</taxon>
        <taxon>Glomeromycotina</taxon>
        <taxon>Glomeromycetes</taxon>
        <taxon>Diversisporales</taxon>
        <taxon>Acaulosporaceae</taxon>
        <taxon>Acaulospora</taxon>
    </lineage>
</organism>
<name>A0ACA9QHD5_9GLOM</name>